<keyword evidence="7" id="KW-1185">Reference proteome</keyword>
<dbReference type="GO" id="GO:0016020">
    <property type="term" value="C:membrane"/>
    <property type="evidence" value="ECO:0007669"/>
    <property type="project" value="UniProtKB-SubCell"/>
</dbReference>
<dbReference type="GO" id="GO:0035556">
    <property type="term" value="P:intracellular signal transduction"/>
    <property type="evidence" value="ECO:0007669"/>
    <property type="project" value="InterPro"/>
</dbReference>
<keyword evidence="4" id="KW-0472">Membrane</keyword>
<feature type="compositionally biased region" description="Basic and acidic residues" evidence="5">
    <location>
        <begin position="572"/>
        <end position="583"/>
    </location>
</feature>
<proteinExistence type="predicted"/>
<dbReference type="GO" id="GO:0005096">
    <property type="term" value="F:GTPase activator activity"/>
    <property type="evidence" value="ECO:0007669"/>
    <property type="project" value="InterPro"/>
</dbReference>
<organism evidence="6 7">
    <name type="scientific">Pleuronectes platessa</name>
    <name type="common">European plaice</name>
    <dbReference type="NCBI Taxonomy" id="8262"/>
    <lineage>
        <taxon>Eukaryota</taxon>
        <taxon>Metazoa</taxon>
        <taxon>Chordata</taxon>
        <taxon>Craniata</taxon>
        <taxon>Vertebrata</taxon>
        <taxon>Euteleostomi</taxon>
        <taxon>Actinopterygii</taxon>
        <taxon>Neopterygii</taxon>
        <taxon>Teleostei</taxon>
        <taxon>Neoteleostei</taxon>
        <taxon>Acanthomorphata</taxon>
        <taxon>Carangaria</taxon>
        <taxon>Pleuronectiformes</taxon>
        <taxon>Pleuronectoidei</taxon>
        <taxon>Pleuronectidae</taxon>
        <taxon>Pleuronectes</taxon>
    </lineage>
</organism>
<feature type="compositionally biased region" description="Basic residues" evidence="5">
    <location>
        <begin position="460"/>
        <end position="469"/>
    </location>
</feature>
<evidence type="ECO:0000256" key="5">
    <source>
        <dbReference type="SAM" id="MobiDB-lite"/>
    </source>
</evidence>
<feature type="region of interest" description="Disordered" evidence="5">
    <location>
        <begin position="314"/>
        <end position="418"/>
    </location>
</feature>
<dbReference type="GO" id="GO:0000146">
    <property type="term" value="F:microfilament motor activity"/>
    <property type="evidence" value="ECO:0007669"/>
    <property type="project" value="InterPro"/>
</dbReference>
<dbReference type="GO" id="GO:0005737">
    <property type="term" value="C:cytoplasm"/>
    <property type="evidence" value="ECO:0007669"/>
    <property type="project" value="UniProtKB-SubCell"/>
</dbReference>
<dbReference type="PANTHER" id="PTHR46184">
    <property type="entry name" value="UNCONVENTIONAL MYOSIN-IXB-LIKE PROTEIN"/>
    <property type="match status" value="1"/>
</dbReference>
<evidence type="ECO:0000256" key="2">
    <source>
        <dbReference type="ARBA" id="ARBA00004496"/>
    </source>
</evidence>
<accession>A0A9N7UZK3</accession>
<feature type="compositionally biased region" description="Polar residues" evidence="5">
    <location>
        <begin position="321"/>
        <end position="358"/>
    </location>
</feature>
<dbReference type="GO" id="GO:0005884">
    <property type="term" value="C:actin filament"/>
    <property type="evidence" value="ECO:0007669"/>
    <property type="project" value="TreeGrafter"/>
</dbReference>
<dbReference type="InterPro" id="IPR046987">
    <property type="entry name" value="Myo9"/>
</dbReference>
<sequence length="702" mass="77059">MRELEQAKFSLELLKVRATGGEASSPSEERRWSLELVPPVTPPLLSPQGTPDSQSSKGSFELLSMDEEPPKAVEEVTDSDEPCSPPPSVPEPDLEVVPTSRQPEEPQRAEVPEVTPPGSQGQSKMDPAAVSAPTHPPKIENYLPTFYVPASEGSPVVSSRPAEEPRPNTEAAASTANPAVTKPLRERRPVVVVISMQKETPLSEELSEIFRPPVELRDSAAQTGGLTPSPQKPEPAAVPQGPVPASTSVPQADPAVIEKLVRLNEEKEERQRNRRQQNEKEMMEQIRQQKEVLERQRLHFVQYERDMFEKQREEALHRIQLSRQGGQDAGGTQTSGKPLRPSSLTPHARTQSDSTAPSARSPPAVDIRGSAPYPQLPPPPASAPRGKPTERAAEGWAPNSRNMKDKTGNIFFSPKDKVTFTPFDKDAVTAETPVTITREGPAPVSKTSKAPKARDVGRVGQKKKARMARTRSDFLTRAPIVSIGGDSDEDGYDRVSPLTPRHFSLPLSKQGPAEGGLRETCFSDSDMPATSEEQKKIQKAMSSGDLVKVDSMRKNSQDGRVRGKMRFWGKSKYGDKKSSREKLICGADTPDGDYGDFGDTGPLLGEGQENMSPPCSPDPTLDRGFRDLKENKEPSPKVKRRRSVKISSVAMESAQCQNDALQILTCTSDYRSMNDFLMKKINDLDTEDSKKDTMVDVVFKKA</sequence>
<dbReference type="PANTHER" id="PTHR46184:SF3">
    <property type="entry name" value="UNCONVENTIONAL MYOSIN-IXA"/>
    <property type="match status" value="1"/>
</dbReference>
<dbReference type="AlphaFoldDB" id="A0A9N7UZK3"/>
<dbReference type="GO" id="GO:0045198">
    <property type="term" value="P:establishment of epithelial cell apical/basal polarity"/>
    <property type="evidence" value="ECO:0007669"/>
    <property type="project" value="TreeGrafter"/>
</dbReference>
<evidence type="ECO:0000256" key="4">
    <source>
        <dbReference type="ARBA" id="ARBA00023136"/>
    </source>
</evidence>
<dbReference type="EMBL" id="CADEAL010002591">
    <property type="protein sequence ID" value="CAB1441222.1"/>
    <property type="molecule type" value="Genomic_DNA"/>
</dbReference>
<comment type="caution">
    <text evidence="6">The sequence shown here is derived from an EMBL/GenBank/DDBJ whole genome shotgun (WGS) entry which is preliminary data.</text>
</comment>
<name>A0A9N7UZK3_PLEPL</name>
<protein>
    <submittedName>
        <fullName evidence="6">Uncharacterized protein</fullName>
    </submittedName>
</protein>
<feature type="region of interest" description="Disordered" evidence="5">
    <location>
        <begin position="151"/>
        <end position="182"/>
    </location>
</feature>
<dbReference type="GO" id="GO:0051015">
    <property type="term" value="F:actin filament binding"/>
    <property type="evidence" value="ECO:0007669"/>
    <property type="project" value="TreeGrafter"/>
</dbReference>
<evidence type="ECO:0000256" key="1">
    <source>
        <dbReference type="ARBA" id="ARBA00004370"/>
    </source>
</evidence>
<comment type="subcellular location">
    <subcellularLocation>
        <location evidence="2">Cytoplasm</location>
    </subcellularLocation>
    <subcellularLocation>
        <location evidence="1">Membrane</location>
    </subcellularLocation>
</comment>
<feature type="region of interest" description="Disordered" evidence="5">
    <location>
        <begin position="203"/>
        <end position="287"/>
    </location>
</feature>
<feature type="compositionally biased region" description="Basic and acidic residues" evidence="5">
    <location>
        <begin position="102"/>
        <end position="111"/>
    </location>
</feature>
<evidence type="ECO:0000313" key="7">
    <source>
        <dbReference type="Proteomes" id="UP001153269"/>
    </source>
</evidence>
<evidence type="ECO:0000256" key="3">
    <source>
        <dbReference type="ARBA" id="ARBA00022490"/>
    </source>
</evidence>
<feature type="compositionally biased region" description="Basic and acidic residues" evidence="5">
    <location>
        <begin position="620"/>
        <end position="636"/>
    </location>
</feature>
<feature type="compositionally biased region" description="Basic and acidic residues" evidence="5">
    <location>
        <begin position="547"/>
        <end position="561"/>
    </location>
</feature>
<feature type="region of interest" description="Disordered" evidence="5">
    <location>
        <begin position="431"/>
        <end position="644"/>
    </location>
</feature>
<dbReference type="Proteomes" id="UP001153269">
    <property type="component" value="Unassembled WGS sequence"/>
</dbReference>
<feature type="compositionally biased region" description="Polar residues" evidence="5">
    <location>
        <begin position="220"/>
        <end position="229"/>
    </location>
</feature>
<feature type="compositionally biased region" description="Basic and acidic residues" evidence="5">
    <location>
        <begin position="259"/>
        <end position="287"/>
    </location>
</feature>
<gene>
    <name evidence="6" type="ORF">PLEPLA_LOCUS29004</name>
</gene>
<feature type="compositionally biased region" description="Polar residues" evidence="5">
    <location>
        <begin position="48"/>
        <end position="58"/>
    </location>
</feature>
<evidence type="ECO:0000313" key="6">
    <source>
        <dbReference type="EMBL" id="CAB1441222.1"/>
    </source>
</evidence>
<feature type="region of interest" description="Disordered" evidence="5">
    <location>
        <begin position="18"/>
        <end position="137"/>
    </location>
</feature>
<dbReference type="GO" id="GO:0044295">
    <property type="term" value="C:axonal growth cone"/>
    <property type="evidence" value="ECO:0007669"/>
    <property type="project" value="TreeGrafter"/>
</dbReference>
<keyword evidence="3" id="KW-0963">Cytoplasm</keyword>
<reference evidence="6" key="1">
    <citation type="submission" date="2020-03" db="EMBL/GenBank/DDBJ databases">
        <authorList>
            <person name="Weist P."/>
        </authorList>
    </citation>
    <scope>NUCLEOTIDE SEQUENCE</scope>
</reference>